<accession>A0A9P6GS18</accession>
<dbReference type="EMBL" id="WJXW01000001">
    <property type="protein sequence ID" value="KAF9740478.1"/>
    <property type="molecule type" value="Genomic_DNA"/>
</dbReference>
<dbReference type="AlphaFoldDB" id="A0A9P6GS18"/>
<sequence length="116" mass="12837">MRTNSSKQQQHTCGTLFQPCYLPTSQTPAPRTPWQPSSRACVRACDVKPGQVQPRPPRPWAHRSRPKPIFMRVRWCCTRPLAPSHGEGEATITITITITIAFQSDLGSLARSLAAG</sequence>
<protein>
    <submittedName>
        <fullName evidence="1">Uncharacterized protein</fullName>
    </submittedName>
</protein>
<gene>
    <name evidence="1" type="ORF">PMIN01_00017</name>
</gene>
<name>A0A9P6GS18_9PLEO</name>
<organism evidence="1 2">
    <name type="scientific">Paraphaeosphaeria minitans</name>
    <dbReference type="NCBI Taxonomy" id="565426"/>
    <lineage>
        <taxon>Eukaryota</taxon>
        <taxon>Fungi</taxon>
        <taxon>Dikarya</taxon>
        <taxon>Ascomycota</taxon>
        <taxon>Pezizomycotina</taxon>
        <taxon>Dothideomycetes</taxon>
        <taxon>Pleosporomycetidae</taxon>
        <taxon>Pleosporales</taxon>
        <taxon>Massarineae</taxon>
        <taxon>Didymosphaeriaceae</taxon>
        <taxon>Paraphaeosphaeria</taxon>
    </lineage>
</organism>
<evidence type="ECO:0000313" key="1">
    <source>
        <dbReference type="EMBL" id="KAF9740478.1"/>
    </source>
</evidence>
<dbReference type="Proteomes" id="UP000756921">
    <property type="component" value="Unassembled WGS sequence"/>
</dbReference>
<comment type="caution">
    <text evidence="1">The sequence shown here is derived from an EMBL/GenBank/DDBJ whole genome shotgun (WGS) entry which is preliminary data.</text>
</comment>
<evidence type="ECO:0000313" key="2">
    <source>
        <dbReference type="Proteomes" id="UP000756921"/>
    </source>
</evidence>
<reference evidence="1" key="1">
    <citation type="journal article" date="2020" name="Mol. Plant Microbe Interact.">
        <title>Genome Sequence of the Biocontrol Agent Coniothyrium minitans strain Conio (IMI 134523).</title>
        <authorList>
            <person name="Patel D."/>
            <person name="Shittu T.A."/>
            <person name="Baroncelli R."/>
            <person name="Muthumeenakshi S."/>
            <person name="Osborne T.H."/>
            <person name="Janganan T.K."/>
            <person name="Sreenivasaprasad S."/>
        </authorList>
    </citation>
    <scope>NUCLEOTIDE SEQUENCE</scope>
    <source>
        <strain evidence="1">Conio</strain>
    </source>
</reference>
<proteinExistence type="predicted"/>
<keyword evidence="2" id="KW-1185">Reference proteome</keyword>